<keyword evidence="1" id="KW-1133">Transmembrane helix</keyword>
<dbReference type="OrthoDB" id="706156at2"/>
<keyword evidence="1" id="KW-0812">Transmembrane</keyword>
<comment type="caution">
    <text evidence="2">The sequence shown here is derived from an EMBL/GenBank/DDBJ whole genome shotgun (WGS) entry which is preliminary data.</text>
</comment>
<accession>A0A2S9IWU0</accession>
<feature type="transmembrane region" description="Helical" evidence="1">
    <location>
        <begin position="87"/>
        <end position="110"/>
    </location>
</feature>
<feature type="transmembrane region" description="Helical" evidence="1">
    <location>
        <begin position="45"/>
        <end position="67"/>
    </location>
</feature>
<dbReference type="EMBL" id="PVBQ01000024">
    <property type="protein sequence ID" value="PRD44985.1"/>
    <property type="molecule type" value="Genomic_DNA"/>
</dbReference>
<keyword evidence="3" id="KW-1185">Reference proteome</keyword>
<reference evidence="2 3" key="1">
    <citation type="submission" date="2018-02" db="EMBL/GenBank/DDBJ databases">
        <title>The draft genome of Sphingobacterium sp. 5JN-11.</title>
        <authorList>
            <person name="Liu L."/>
            <person name="Li L."/>
            <person name="Liang L."/>
            <person name="Zhang X."/>
            <person name="Wang T."/>
        </authorList>
    </citation>
    <scope>NUCLEOTIDE SEQUENCE [LARGE SCALE GENOMIC DNA]</scope>
    <source>
        <strain evidence="2 3">5JN-11</strain>
    </source>
</reference>
<sequence>MQLLYRNRKKILNVVRVFLALLATHILLWYGEPEGFFEIMAEEGFATQFIINAVALLFLFWITNLMLRHGRSRISQFRTDKKLWAMFLLKGLLVPVLLSILFGALYYTFHDVAFSLANYMKVVLPIVIGALLVVLGLECCLLAVEGINVLSRALQISKNIKMNIQRTGHRINLSTGDIVATEKEIQRKRLTTAKIVKAYRNKREYDMALQDFPLFDIVRGRVKGYDVEGNDYNFEFRALSQAKEWLSDDLLFFTTGSWIVRYDLIDRVENGEKRTLVIHLKGPFSFLQLNKSRAKEFLDWYEGRYTPTFE</sequence>
<organism evidence="2 3">
    <name type="scientific">Sphingobacterium haloxyli</name>
    <dbReference type="NCBI Taxonomy" id="2100533"/>
    <lineage>
        <taxon>Bacteria</taxon>
        <taxon>Pseudomonadati</taxon>
        <taxon>Bacteroidota</taxon>
        <taxon>Sphingobacteriia</taxon>
        <taxon>Sphingobacteriales</taxon>
        <taxon>Sphingobacteriaceae</taxon>
        <taxon>Sphingobacterium</taxon>
    </lineage>
</organism>
<protein>
    <recommendedName>
        <fullName evidence="4">HTH LytTR-type domain-containing protein</fullName>
    </recommendedName>
</protein>
<evidence type="ECO:0008006" key="4">
    <source>
        <dbReference type="Google" id="ProtNLM"/>
    </source>
</evidence>
<feature type="transmembrane region" description="Helical" evidence="1">
    <location>
        <begin position="122"/>
        <end position="144"/>
    </location>
</feature>
<evidence type="ECO:0000256" key="1">
    <source>
        <dbReference type="SAM" id="Phobius"/>
    </source>
</evidence>
<name>A0A2S9IWU0_9SPHI</name>
<gene>
    <name evidence="2" type="ORF">C5745_18970</name>
</gene>
<evidence type="ECO:0000313" key="3">
    <source>
        <dbReference type="Proteomes" id="UP000239711"/>
    </source>
</evidence>
<feature type="transmembrane region" description="Helical" evidence="1">
    <location>
        <begin position="12"/>
        <end position="30"/>
    </location>
</feature>
<dbReference type="RefSeq" id="WP_105718593.1">
    <property type="nucleotide sequence ID" value="NZ_PVBQ01000024.1"/>
</dbReference>
<dbReference type="Proteomes" id="UP000239711">
    <property type="component" value="Unassembled WGS sequence"/>
</dbReference>
<evidence type="ECO:0000313" key="2">
    <source>
        <dbReference type="EMBL" id="PRD44985.1"/>
    </source>
</evidence>
<proteinExistence type="predicted"/>
<keyword evidence="1" id="KW-0472">Membrane</keyword>
<dbReference type="AlphaFoldDB" id="A0A2S9IWU0"/>